<evidence type="ECO:0000313" key="1">
    <source>
        <dbReference type="EMBL" id="CAB5392021.1"/>
    </source>
</evidence>
<comment type="caution">
    <text evidence="1">The sequence shown here is derived from an EMBL/GenBank/DDBJ whole genome shotgun (WGS) entry which is preliminary data.</text>
</comment>
<dbReference type="OrthoDB" id="2355643at2759"/>
<protein>
    <submittedName>
        <fullName evidence="1">Uncharacterized protein</fullName>
    </submittedName>
</protein>
<accession>A0A915ZXG7</accession>
<proteinExistence type="predicted"/>
<dbReference type="VEuPathDB" id="FungiDB:RhiirFUN_008878"/>
<sequence length="372" mass="43453">MSLQKLLLKNLKVHPLFFYKLKPSSIPVDRRYYFNPTCNGINRKECVCFNSVETRSNHWSPNDVCNFLQKELKEKWTPDLKDIILSQRISGKDLKSLNIERLESLNFPTMTFFNIIDIIKNLNSKTIFIQDYGEDGNLLEIFKKIVFHSDTEIQDFLNLVQGKGFVEIINAKSKKLPIEEKPPSIFSAPVTSNDSPKKEKIKERGDVSNLACNLQSIENFKHYRIEFHFISKIKYESTWTETEDKAMKEETLLAIMEALNKYESDKILIAGERMYLVEAEHNITLENINNLSDEIKEFKKLKKNDVSSEYHELLDKLMIEGIICGVNFPKEFRKMAKDRGLYPGGGRYKVRIPYDLNLLNFSEKSCRNFFKN</sequence>
<evidence type="ECO:0000313" key="2">
    <source>
        <dbReference type="Proteomes" id="UP000684084"/>
    </source>
</evidence>
<name>A0A915ZXG7_9GLOM</name>
<dbReference type="Proteomes" id="UP000684084">
    <property type="component" value="Unassembled WGS sequence"/>
</dbReference>
<organism evidence="1 2">
    <name type="scientific">Rhizophagus irregularis</name>
    <dbReference type="NCBI Taxonomy" id="588596"/>
    <lineage>
        <taxon>Eukaryota</taxon>
        <taxon>Fungi</taxon>
        <taxon>Fungi incertae sedis</taxon>
        <taxon>Mucoromycota</taxon>
        <taxon>Glomeromycotina</taxon>
        <taxon>Glomeromycetes</taxon>
        <taxon>Glomerales</taxon>
        <taxon>Glomeraceae</taxon>
        <taxon>Rhizophagus</taxon>
    </lineage>
</organism>
<gene>
    <name evidence="1" type="ORF">CHRIB12_LOCUS22226</name>
</gene>
<reference evidence="1" key="1">
    <citation type="submission" date="2020-05" db="EMBL/GenBank/DDBJ databases">
        <authorList>
            <person name="Rincon C."/>
            <person name="Sanders R I."/>
            <person name="Robbins C."/>
            <person name="Chaturvedi A."/>
        </authorList>
    </citation>
    <scope>NUCLEOTIDE SEQUENCE</scope>
    <source>
        <strain evidence="1">CHB12</strain>
    </source>
</reference>
<dbReference type="EMBL" id="CAGKOT010000074">
    <property type="protein sequence ID" value="CAB5392021.1"/>
    <property type="molecule type" value="Genomic_DNA"/>
</dbReference>
<dbReference type="AlphaFoldDB" id="A0A915ZXG7"/>